<dbReference type="OrthoDB" id="1434716at2759"/>
<name>A0A9J5XCY2_SOLCO</name>
<dbReference type="PANTHER" id="PTHR33116:SF85">
    <property type="entry name" value="REVERSE TRANSCRIPTASE ZINC-BINDING DOMAIN-CONTAINING PROTEIN"/>
    <property type="match status" value="1"/>
</dbReference>
<evidence type="ECO:0000313" key="2">
    <source>
        <dbReference type="Proteomes" id="UP000824120"/>
    </source>
</evidence>
<keyword evidence="2" id="KW-1185">Reference proteome</keyword>
<accession>A0A9J5XCY2</accession>
<proteinExistence type="predicted"/>
<sequence length="184" mass="21413">MDQICVQGEIIQENTRIEWEIVEFYQSLHTKTVHWRPAYHFPNCPILSMEENESMQGSFEEEEVLRCLKLEPDDVEMSYHGIFIKCWEVYAYDTLIFGDADDEQIKILRVILVLFEGMSGLHINRRKSFLYPINEVITMKSLNAIRGREIGSLPTVYLGMPLGAKSKSKENWNTIGDLKFETPC</sequence>
<reference evidence="1 2" key="1">
    <citation type="submission" date="2020-09" db="EMBL/GenBank/DDBJ databases">
        <title>De no assembly of potato wild relative species, Solanum commersonii.</title>
        <authorList>
            <person name="Cho K."/>
        </authorList>
    </citation>
    <scope>NUCLEOTIDE SEQUENCE [LARGE SCALE GENOMIC DNA]</scope>
    <source>
        <strain evidence="1">LZ3.2</strain>
        <tissue evidence="1">Leaf</tissue>
    </source>
</reference>
<dbReference type="AlphaFoldDB" id="A0A9J5XCY2"/>
<evidence type="ECO:0000313" key="1">
    <source>
        <dbReference type="EMBL" id="KAG5584744.1"/>
    </source>
</evidence>
<dbReference type="Proteomes" id="UP000824120">
    <property type="component" value="Chromosome 9"/>
</dbReference>
<organism evidence="1 2">
    <name type="scientific">Solanum commersonii</name>
    <name type="common">Commerson's wild potato</name>
    <name type="synonym">Commerson's nightshade</name>
    <dbReference type="NCBI Taxonomy" id="4109"/>
    <lineage>
        <taxon>Eukaryota</taxon>
        <taxon>Viridiplantae</taxon>
        <taxon>Streptophyta</taxon>
        <taxon>Embryophyta</taxon>
        <taxon>Tracheophyta</taxon>
        <taxon>Spermatophyta</taxon>
        <taxon>Magnoliopsida</taxon>
        <taxon>eudicotyledons</taxon>
        <taxon>Gunneridae</taxon>
        <taxon>Pentapetalae</taxon>
        <taxon>asterids</taxon>
        <taxon>lamiids</taxon>
        <taxon>Solanales</taxon>
        <taxon>Solanaceae</taxon>
        <taxon>Solanoideae</taxon>
        <taxon>Solaneae</taxon>
        <taxon>Solanum</taxon>
    </lineage>
</organism>
<comment type="caution">
    <text evidence="1">The sequence shown here is derived from an EMBL/GenBank/DDBJ whole genome shotgun (WGS) entry which is preliminary data.</text>
</comment>
<dbReference type="EMBL" id="JACXVP010000009">
    <property type="protein sequence ID" value="KAG5584744.1"/>
    <property type="molecule type" value="Genomic_DNA"/>
</dbReference>
<dbReference type="PANTHER" id="PTHR33116">
    <property type="entry name" value="REVERSE TRANSCRIPTASE ZINC-BINDING DOMAIN-CONTAINING PROTEIN-RELATED-RELATED"/>
    <property type="match status" value="1"/>
</dbReference>
<gene>
    <name evidence="1" type="ORF">H5410_045178</name>
</gene>
<protein>
    <submittedName>
        <fullName evidence="1">Uncharacterized protein</fullName>
    </submittedName>
</protein>